<dbReference type="GO" id="GO:0030246">
    <property type="term" value="F:carbohydrate binding"/>
    <property type="evidence" value="ECO:0007669"/>
    <property type="project" value="UniProtKB-KW"/>
</dbReference>
<keyword evidence="4" id="KW-0732">Signal</keyword>
<organism evidence="5 6">
    <name type="scientific">Cyphellophora attinorum</name>
    <dbReference type="NCBI Taxonomy" id="1664694"/>
    <lineage>
        <taxon>Eukaryota</taxon>
        <taxon>Fungi</taxon>
        <taxon>Dikarya</taxon>
        <taxon>Ascomycota</taxon>
        <taxon>Pezizomycotina</taxon>
        <taxon>Eurotiomycetes</taxon>
        <taxon>Chaetothyriomycetidae</taxon>
        <taxon>Chaetothyriales</taxon>
        <taxon>Cyphellophoraceae</taxon>
        <taxon>Cyphellophora</taxon>
    </lineage>
</organism>
<sequence length="109" mass="11789">MQLTTILAAPLLLTTALAQVASVSWDNLGHIRVYTQDGNGNIHEAQYDGQGWTGPGFIGATAKKGTAMSAVNSGDRLRVYYQDPNGRTQEHVYEQSSGWVRGARIPARS</sequence>
<name>A0A0N1H5H6_9EURO</name>
<dbReference type="Gene3D" id="2.120.10.70">
    <property type="entry name" value="Fucose-specific lectin"/>
    <property type="match status" value="1"/>
</dbReference>
<evidence type="ECO:0000256" key="2">
    <source>
        <dbReference type="ARBA" id="ARBA00015560"/>
    </source>
</evidence>
<dbReference type="Pfam" id="PF07938">
    <property type="entry name" value="Fungal_lectin"/>
    <property type="match status" value="1"/>
</dbReference>
<dbReference type="VEuPathDB" id="FungiDB:AB675_3593"/>
<dbReference type="SUPFAM" id="SSF89372">
    <property type="entry name" value="Fucose-specific lectin"/>
    <property type="match status" value="1"/>
</dbReference>
<gene>
    <name evidence="5" type="ORF">AB675_3593</name>
</gene>
<feature type="chain" id="PRO_5005873023" description="Fucose-specific lectin" evidence="4">
    <location>
        <begin position="19"/>
        <end position="109"/>
    </location>
</feature>
<dbReference type="GeneID" id="28735537"/>
<dbReference type="OrthoDB" id="407298at2759"/>
<dbReference type="EMBL" id="LFJN01000026">
    <property type="protein sequence ID" value="KPI37020.1"/>
    <property type="molecule type" value="Genomic_DNA"/>
</dbReference>
<proteinExistence type="inferred from homology"/>
<evidence type="ECO:0000256" key="3">
    <source>
        <dbReference type="ARBA" id="ARBA00022734"/>
    </source>
</evidence>
<comment type="caution">
    <text evidence="5">The sequence shown here is derived from an EMBL/GenBank/DDBJ whole genome shotgun (WGS) entry which is preliminary data.</text>
</comment>
<protein>
    <recommendedName>
        <fullName evidence="2">Fucose-specific lectin</fullName>
    </recommendedName>
</protein>
<evidence type="ECO:0000256" key="1">
    <source>
        <dbReference type="ARBA" id="ARBA00009042"/>
    </source>
</evidence>
<keyword evidence="3" id="KW-0430">Lectin</keyword>
<evidence type="ECO:0000313" key="5">
    <source>
        <dbReference type="EMBL" id="KPI37020.1"/>
    </source>
</evidence>
<keyword evidence="6" id="KW-1185">Reference proteome</keyword>
<dbReference type="Proteomes" id="UP000038010">
    <property type="component" value="Unassembled WGS sequence"/>
</dbReference>
<feature type="signal peptide" evidence="4">
    <location>
        <begin position="1"/>
        <end position="18"/>
    </location>
</feature>
<comment type="similarity">
    <text evidence="1">Belongs to the fungal fucose-specific lectin family.</text>
</comment>
<accession>A0A0N1H5H6</accession>
<dbReference type="InterPro" id="IPR012475">
    <property type="entry name" value="Fungal_lectin"/>
</dbReference>
<dbReference type="AlphaFoldDB" id="A0A0N1H5H6"/>
<dbReference type="RefSeq" id="XP_017996983.1">
    <property type="nucleotide sequence ID" value="XM_018143657.1"/>
</dbReference>
<evidence type="ECO:0000313" key="6">
    <source>
        <dbReference type="Proteomes" id="UP000038010"/>
    </source>
</evidence>
<reference evidence="5 6" key="1">
    <citation type="submission" date="2015-06" db="EMBL/GenBank/DDBJ databases">
        <title>Draft genome of the ant-associated black yeast Phialophora attae CBS 131958.</title>
        <authorList>
            <person name="Moreno L.F."/>
            <person name="Stielow B.J."/>
            <person name="de Hoog S."/>
            <person name="Vicente V.A."/>
            <person name="Weiss V.A."/>
            <person name="de Vries M."/>
            <person name="Cruz L.M."/>
            <person name="Souza E.M."/>
        </authorList>
    </citation>
    <scope>NUCLEOTIDE SEQUENCE [LARGE SCALE GENOMIC DNA]</scope>
    <source>
        <strain evidence="5 6">CBS 131958</strain>
    </source>
</reference>
<evidence type="ECO:0000256" key="4">
    <source>
        <dbReference type="SAM" id="SignalP"/>
    </source>
</evidence>